<dbReference type="EMBL" id="CP031517">
    <property type="protein sequence ID" value="QOS40182.1"/>
    <property type="molecule type" value="Genomic_DNA"/>
</dbReference>
<gene>
    <name evidence="3" type="ORF">DYE49_06840</name>
    <name evidence="2" type="ORF">HNP77_000450</name>
</gene>
<dbReference type="KEGG" id="trc:DYE49_06840"/>
<dbReference type="Proteomes" id="UP000593591">
    <property type="component" value="Chromosome"/>
</dbReference>
<sequence length="120" mass="12977">MFDEKDIAQFEIEEEDFDTVMASDITFNGRIRFSRPFMIKGKVTGIIDATSNLLIDTTAEVNADITAERILVRGKVKGNITGNSLVYVTSSGSVDGDISSAQVVLEPGSQFSGKCTMSSK</sequence>
<dbReference type="PANTHER" id="PTHR35024">
    <property type="entry name" value="HYPOTHETICAL CYTOSOLIC PROTEIN"/>
    <property type="match status" value="1"/>
</dbReference>
<proteinExistence type="inferred from homology"/>
<evidence type="ECO:0000256" key="1">
    <source>
        <dbReference type="ARBA" id="ARBA00044755"/>
    </source>
</evidence>
<reference evidence="3 5" key="1">
    <citation type="submission" date="2018-08" db="EMBL/GenBank/DDBJ databases">
        <title>The first complete genome of Treponema rectale (CHPAT), a commensal spirochete of the bovine rectum.</title>
        <authorList>
            <person name="Staton G.J."/>
            <person name="Clegg S.R."/>
            <person name="Carter S.D."/>
            <person name="Radford A.D."/>
            <person name="Darby A."/>
            <person name="Hall N."/>
            <person name="Birtles R.J."/>
            <person name="Evans N.J."/>
        </authorList>
    </citation>
    <scope>NUCLEOTIDE SEQUENCE [LARGE SCALE GENOMIC DNA]</scope>
    <source>
        <strain evidence="3 5">CHPA</strain>
    </source>
</reference>
<organism evidence="2 4">
    <name type="scientific">Treponema rectale</name>
    <dbReference type="NCBI Taxonomy" id="744512"/>
    <lineage>
        <taxon>Bacteria</taxon>
        <taxon>Pseudomonadati</taxon>
        <taxon>Spirochaetota</taxon>
        <taxon>Spirochaetia</taxon>
        <taxon>Spirochaetales</taxon>
        <taxon>Treponemataceae</taxon>
        <taxon>Treponema</taxon>
    </lineage>
</organism>
<dbReference type="InterPro" id="IPR007607">
    <property type="entry name" value="BacA/B"/>
</dbReference>
<dbReference type="PANTHER" id="PTHR35024:SF4">
    <property type="entry name" value="POLYMER-FORMING CYTOSKELETAL PROTEIN"/>
    <property type="match status" value="1"/>
</dbReference>
<comment type="similarity">
    <text evidence="1">Belongs to the bactofilin family.</text>
</comment>
<name>A0A840SDU2_9SPIR</name>
<dbReference type="RefSeq" id="WP_184651539.1">
    <property type="nucleotide sequence ID" value="NZ_JACHFR010000001.1"/>
</dbReference>
<dbReference type="Pfam" id="PF04519">
    <property type="entry name" value="Bactofilin"/>
    <property type="match status" value="1"/>
</dbReference>
<dbReference type="Proteomes" id="UP000578697">
    <property type="component" value="Unassembled WGS sequence"/>
</dbReference>
<dbReference type="EMBL" id="JACHFR010000001">
    <property type="protein sequence ID" value="MBB5218106.1"/>
    <property type="molecule type" value="Genomic_DNA"/>
</dbReference>
<evidence type="ECO:0000313" key="4">
    <source>
        <dbReference type="Proteomes" id="UP000578697"/>
    </source>
</evidence>
<reference evidence="2 4" key="2">
    <citation type="submission" date="2020-08" db="EMBL/GenBank/DDBJ databases">
        <title>Genomic Encyclopedia of Type Strains, Phase IV (KMG-IV): sequencing the most valuable type-strain genomes for metagenomic binning, comparative biology and taxonomic classification.</title>
        <authorList>
            <person name="Goeker M."/>
        </authorList>
    </citation>
    <scope>NUCLEOTIDE SEQUENCE [LARGE SCALE GENOMIC DNA]</scope>
    <source>
        <strain evidence="2 4">DSM 103679</strain>
    </source>
</reference>
<keyword evidence="4" id="KW-1185">Reference proteome</keyword>
<protein>
    <submittedName>
        <fullName evidence="2">Cytoskeletal protein CcmA (Bactofilin family)</fullName>
    </submittedName>
</protein>
<accession>A0A840SDU2</accession>
<dbReference type="AlphaFoldDB" id="A0A840SDU2"/>
<evidence type="ECO:0000313" key="5">
    <source>
        <dbReference type="Proteomes" id="UP000593591"/>
    </source>
</evidence>
<evidence type="ECO:0000313" key="3">
    <source>
        <dbReference type="EMBL" id="QOS40182.1"/>
    </source>
</evidence>
<evidence type="ECO:0000313" key="2">
    <source>
        <dbReference type="EMBL" id="MBB5218106.1"/>
    </source>
</evidence>